<organism evidence="6 7">
    <name type="scientific">Prauserella cavernicola</name>
    <dbReference type="NCBI Taxonomy" id="2800127"/>
    <lineage>
        <taxon>Bacteria</taxon>
        <taxon>Bacillati</taxon>
        <taxon>Actinomycetota</taxon>
        <taxon>Actinomycetes</taxon>
        <taxon>Pseudonocardiales</taxon>
        <taxon>Pseudonocardiaceae</taxon>
        <taxon>Prauserella</taxon>
    </lineage>
</organism>
<dbReference type="PRINTS" id="PR00455">
    <property type="entry name" value="HTHTETR"/>
</dbReference>
<dbReference type="PANTHER" id="PTHR30055">
    <property type="entry name" value="HTH-TYPE TRANSCRIPTIONAL REGULATOR RUTR"/>
    <property type="match status" value="1"/>
</dbReference>
<accession>A0A934QQB6</accession>
<dbReference type="Proteomes" id="UP000635245">
    <property type="component" value="Unassembled WGS sequence"/>
</dbReference>
<evidence type="ECO:0000313" key="6">
    <source>
        <dbReference type="EMBL" id="MBK1786247.1"/>
    </source>
</evidence>
<dbReference type="AlphaFoldDB" id="A0A934QQB6"/>
<evidence type="ECO:0000313" key="7">
    <source>
        <dbReference type="Proteomes" id="UP000635245"/>
    </source>
</evidence>
<keyword evidence="7" id="KW-1185">Reference proteome</keyword>
<evidence type="ECO:0000256" key="3">
    <source>
        <dbReference type="ARBA" id="ARBA00023163"/>
    </source>
</evidence>
<dbReference type="PROSITE" id="PS50977">
    <property type="entry name" value="HTH_TETR_2"/>
    <property type="match status" value="1"/>
</dbReference>
<dbReference type="PROSITE" id="PS01081">
    <property type="entry name" value="HTH_TETR_1"/>
    <property type="match status" value="1"/>
</dbReference>
<dbReference type="InterPro" id="IPR001647">
    <property type="entry name" value="HTH_TetR"/>
</dbReference>
<dbReference type="InterPro" id="IPR050109">
    <property type="entry name" value="HTH-type_TetR-like_transc_reg"/>
</dbReference>
<evidence type="ECO:0000256" key="2">
    <source>
        <dbReference type="ARBA" id="ARBA00023125"/>
    </source>
</evidence>
<keyword evidence="2 4" id="KW-0238">DNA-binding</keyword>
<protein>
    <submittedName>
        <fullName evidence="6">TetR/AcrR family transcriptional regulator</fullName>
    </submittedName>
</protein>
<dbReference type="RefSeq" id="WP_200319526.1">
    <property type="nucleotide sequence ID" value="NZ_JAENJH010000004.1"/>
</dbReference>
<dbReference type="InterPro" id="IPR009057">
    <property type="entry name" value="Homeodomain-like_sf"/>
</dbReference>
<dbReference type="EMBL" id="JAENJH010000004">
    <property type="protein sequence ID" value="MBK1786247.1"/>
    <property type="molecule type" value="Genomic_DNA"/>
</dbReference>
<dbReference type="GO" id="GO:0000976">
    <property type="term" value="F:transcription cis-regulatory region binding"/>
    <property type="evidence" value="ECO:0007669"/>
    <property type="project" value="TreeGrafter"/>
</dbReference>
<gene>
    <name evidence="6" type="ORF">JHE00_18105</name>
</gene>
<dbReference type="Pfam" id="PF00440">
    <property type="entry name" value="TetR_N"/>
    <property type="match status" value="1"/>
</dbReference>
<dbReference type="InterPro" id="IPR023772">
    <property type="entry name" value="DNA-bd_HTH_TetR-type_CS"/>
</dbReference>
<dbReference type="GO" id="GO:0003700">
    <property type="term" value="F:DNA-binding transcription factor activity"/>
    <property type="evidence" value="ECO:0007669"/>
    <property type="project" value="TreeGrafter"/>
</dbReference>
<name>A0A934QQB6_9PSEU</name>
<sequence length="193" mass="20905">MTAGTTTEDTRSRLLATALRQFTLHGVEGTSLQMIAADLGVTKAAVYYHFKTKDEITEAVAAPALAEFETVIDEAAAQRTRGAQIEHALVGFVDLVVRHRPLVALFNSDPGIQRAIERSLKGAENFKTRMMSVLVGPDPTLADQITVHVVLGGLALAGGGEENAEIDDETLREHLMAAGRRLLGRPRRRSPRP</sequence>
<evidence type="ECO:0000256" key="4">
    <source>
        <dbReference type="PROSITE-ProRule" id="PRU00335"/>
    </source>
</evidence>
<feature type="domain" description="HTH tetR-type" evidence="5">
    <location>
        <begin position="8"/>
        <end position="68"/>
    </location>
</feature>
<keyword evidence="3" id="KW-0804">Transcription</keyword>
<dbReference type="SUPFAM" id="SSF46689">
    <property type="entry name" value="Homeodomain-like"/>
    <property type="match status" value="1"/>
</dbReference>
<dbReference type="Gene3D" id="1.10.357.10">
    <property type="entry name" value="Tetracycline Repressor, domain 2"/>
    <property type="match status" value="1"/>
</dbReference>
<evidence type="ECO:0000259" key="5">
    <source>
        <dbReference type="PROSITE" id="PS50977"/>
    </source>
</evidence>
<proteinExistence type="predicted"/>
<comment type="caution">
    <text evidence="6">The sequence shown here is derived from an EMBL/GenBank/DDBJ whole genome shotgun (WGS) entry which is preliminary data.</text>
</comment>
<reference evidence="6" key="1">
    <citation type="submission" date="2020-12" db="EMBL/GenBank/DDBJ databases">
        <title>Prauserella sp. ASG 168, a novel actinomycete isolated from cave rock.</title>
        <authorList>
            <person name="Suriyachadkun C."/>
        </authorList>
    </citation>
    <scope>NUCLEOTIDE SEQUENCE</scope>
    <source>
        <strain evidence="6">ASG 168</strain>
    </source>
</reference>
<feature type="DNA-binding region" description="H-T-H motif" evidence="4">
    <location>
        <begin position="31"/>
        <end position="50"/>
    </location>
</feature>
<keyword evidence="1" id="KW-0805">Transcription regulation</keyword>
<evidence type="ECO:0000256" key="1">
    <source>
        <dbReference type="ARBA" id="ARBA00023015"/>
    </source>
</evidence>
<dbReference type="PANTHER" id="PTHR30055:SF234">
    <property type="entry name" value="HTH-TYPE TRANSCRIPTIONAL REGULATOR BETI"/>
    <property type="match status" value="1"/>
</dbReference>